<evidence type="ECO:0000259" key="5">
    <source>
        <dbReference type="PROSITE" id="PS50885"/>
    </source>
</evidence>
<dbReference type="GO" id="GO:0016020">
    <property type="term" value="C:membrane"/>
    <property type="evidence" value="ECO:0007669"/>
    <property type="project" value="InterPro"/>
</dbReference>
<sequence>MMALSWRIGPKVAGGYAAVLALLLVVGGVGYGGMARFDAAQTTYAATAEGAVRVWELNALLAEARRNVQIFSDGGEEASLQTAQAALRALQQRLSDLRAAESGTGADALLQTMAGQLDRYGAALDHLADLRHRRDDLVLNRLDPLARAIGAALEGGGNAAARASFWAARYWQGRFLATGMPDAIDKAQAALQGAAPGPQQQYRAALGALADASLALRKTGRGMVGRGAVFAGLAAKYSRLQMARLEADHAAAHRQSVQARLLVALFSLGAVLVGGLVAALTSRNIVGPLSAMTAAMTRLARGDTEGAIPALARGDEIGEMARAVDVFKDNRRRADQLERAQQAEAAHKERRRMALERHTARFEAVITRLLTEVVAAVETMARTSGVLSESSAKASRHSASVCQAAEQAAGNVHSVAAAAEELSASIAEIGRQVAQSSLVAGEAAAESRQITRLIGGLDEAGQRIGDVVRLINDIAAQTNLLALNATIEAARAGEAGKGFAVVAGEVKQLAAQTARATGEITRHVSEVQGRTRDATAAIGHIGGVIEQINGIVAAIAAAMEQQGAATHDIARNVQLAAAGTARVTGTLQAVAETIGAGDRLSAEALASSRALMTHSSTLKQEIDGFLADINDDGQAMDQADEALVRFVREQAARIGGMFEAAARSGEMREDDLFDARYQPIPGSDPPQFLTRFTAYADRVLPALIEPALALDPRVLFCAAVDRNGYLPTHNRKYAEPQGDDPIRNAAHSRNRRLFDDPAGLASARNTQPFLIQSYPRDMGGGVTTTVVEISAPIVVGRRPWGALRLAYSV</sequence>
<evidence type="ECO:0000256" key="2">
    <source>
        <dbReference type="ARBA" id="ARBA00029447"/>
    </source>
</evidence>
<comment type="similarity">
    <text evidence="2">Belongs to the methyl-accepting chemotaxis (MCP) protein family.</text>
</comment>
<feature type="transmembrane region" description="Helical" evidence="3">
    <location>
        <begin position="261"/>
        <end position="280"/>
    </location>
</feature>
<evidence type="ECO:0000313" key="6">
    <source>
        <dbReference type="EMBL" id="OIQ86037.1"/>
    </source>
</evidence>
<dbReference type="CDD" id="cd06225">
    <property type="entry name" value="HAMP"/>
    <property type="match status" value="1"/>
</dbReference>
<feature type="transmembrane region" description="Helical" evidence="3">
    <location>
        <begin position="12"/>
        <end position="31"/>
    </location>
</feature>
<evidence type="ECO:0000259" key="4">
    <source>
        <dbReference type="PROSITE" id="PS50111"/>
    </source>
</evidence>
<dbReference type="GO" id="GO:0006935">
    <property type="term" value="P:chemotaxis"/>
    <property type="evidence" value="ECO:0007669"/>
    <property type="project" value="InterPro"/>
</dbReference>
<keyword evidence="3" id="KW-0472">Membrane</keyword>
<reference evidence="6" key="1">
    <citation type="submission" date="2016-10" db="EMBL/GenBank/DDBJ databases">
        <title>Sequence of Gallionella enrichment culture.</title>
        <authorList>
            <person name="Poehlein A."/>
            <person name="Muehling M."/>
            <person name="Daniel R."/>
        </authorList>
    </citation>
    <scope>NUCLEOTIDE SEQUENCE</scope>
</reference>
<keyword evidence="1" id="KW-0807">Transducer</keyword>
<dbReference type="GO" id="GO:0007165">
    <property type="term" value="P:signal transduction"/>
    <property type="evidence" value="ECO:0007669"/>
    <property type="project" value="UniProtKB-KW"/>
</dbReference>
<keyword evidence="3" id="KW-0812">Transmembrane</keyword>
<feature type="domain" description="HAMP" evidence="5">
    <location>
        <begin position="283"/>
        <end position="336"/>
    </location>
</feature>
<dbReference type="PANTHER" id="PTHR32089:SF112">
    <property type="entry name" value="LYSOZYME-LIKE PROTEIN-RELATED"/>
    <property type="match status" value="1"/>
</dbReference>
<dbReference type="InterPro" id="IPR004090">
    <property type="entry name" value="Chemotax_Me-accpt_rcpt"/>
</dbReference>
<dbReference type="SMART" id="SM01358">
    <property type="entry name" value="HBM"/>
    <property type="match status" value="1"/>
</dbReference>
<proteinExistence type="inferred from homology"/>
<organism evidence="6">
    <name type="scientific">mine drainage metagenome</name>
    <dbReference type="NCBI Taxonomy" id="410659"/>
    <lineage>
        <taxon>unclassified sequences</taxon>
        <taxon>metagenomes</taxon>
        <taxon>ecological metagenomes</taxon>
    </lineage>
</organism>
<dbReference type="EMBL" id="MLJW01000504">
    <property type="protein sequence ID" value="OIQ86037.1"/>
    <property type="molecule type" value="Genomic_DNA"/>
</dbReference>
<dbReference type="InterPro" id="IPR032255">
    <property type="entry name" value="HBM"/>
</dbReference>
<dbReference type="PANTHER" id="PTHR32089">
    <property type="entry name" value="METHYL-ACCEPTING CHEMOTAXIS PROTEIN MCPB"/>
    <property type="match status" value="1"/>
</dbReference>
<feature type="domain" description="Methyl-accepting transducer" evidence="4">
    <location>
        <begin position="376"/>
        <end position="602"/>
    </location>
</feature>
<dbReference type="Gene3D" id="1.10.287.950">
    <property type="entry name" value="Methyl-accepting chemotaxis protein"/>
    <property type="match status" value="1"/>
</dbReference>
<dbReference type="InterPro" id="IPR004089">
    <property type="entry name" value="MCPsignal_dom"/>
</dbReference>
<keyword evidence="3" id="KW-1133">Transmembrane helix</keyword>
<dbReference type="SMART" id="SM00283">
    <property type="entry name" value="MA"/>
    <property type="match status" value="1"/>
</dbReference>
<dbReference type="SMART" id="SM00304">
    <property type="entry name" value="HAMP"/>
    <property type="match status" value="1"/>
</dbReference>
<evidence type="ECO:0000256" key="3">
    <source>
        <dbReference type="SAM" id="Phobius"/>
    </source>
</evidence>
<gene>
    <name evidence="6" type="primary">mcp4_29</name>
    <name evidence="6" type="ORF">GALL_321080</name>
</gene>
<evidence type="ECO:0000256" key="1">
    <source>
        <dbReference type="ARBA" id="ARBA00023224"/>
    </source>
</evidence>
<protein>
    <submittedName>
        <fullName evidence="6">Methyl-accepting chemotaxis protein 4</fullName>
    </submittedName>
</protein>
<dbReference type="Pfam" id="PF00672">
    <property type="entry name" value="HAMP"/>
    <property type="match status" value="1"/>
</dbReference>
<dbReference type="InterPro" id="IPR003660">
    <property type="entry name" value="HAMP_dom"/>
</dbReference>
<accession>A0A1J5RD30</accession>
<dbReference type="SUPFAM" id="SSF58104">
    <property type="entry name" value="Methyl-accepting chemotaxis protein (MCP) signaling domain"/>
    <property type="match status" value="1"/>
</dbReference>
<name>A0A1J5RD30_9ZZZZ</name>
<dbReference type="GO" id="GO:0004888">
    <property type="term" value="F:transmembrane signaling receptor activity"/>
    <property type="evidence" value="ECO:0007669"/>
    <property type="project" value="InterPro"/>
</dbReference>
<comment type="caution">
    <text evidence="6">The sequence shown here is derived from an EMBL/GenBank/DDBJ whole genome shotgun (WGS) entry which is preliminary data.</text>
</comment>
<dbReference type="PRINTS" id="PR00260">
    <property type="entry name" value="CHEMTRNSDUCR"/>
</dbReference>
<dbReference type="Pfam" id="PF00015">
    <property type="entry name" value="MCPsignal"/>
    <property type="match status" value="1"/>
</dbReference>
<dbReference type="AlphaFoldDB" id="A0A1J5RD30"/>
<dbReference type="PROSITE" id="PS50885">
    <property type="entry name" value="HAMP"/>
    <property type="match status" value="1"/>
</dbReference>
<dbReference type="PROSITE" id="PS50111">
    <property type="entry name" value="CHEMOTAXIS_TRANSDUC_2"/>
    <property type="match status" value="1"/>
</dbReference>
<dbReference type="Gene3D" id="6.10.340.10">
    <property type="match status" value="1"/>
</dbReference>